<accession>A0ACC0S9W6</accession>
<dbReference type="Proteomes" id="UP000006729">
    <property type="component" value="Chromosome 11"/>
</dbReference>
<evidence type="ECO:0000313" key="2">
    <source>
        <dbReference type="Proteomes" id="UP000006729"/>
    </source>
</evidence>
<organism evidence="1 2">
    <name type="scientific">Populus trichocarpa</name>
    <name type="common">Western balsam poplar</name>
    <name type="synonym">Populus balsamifera subsp. trichocarpa</name>
    <dbReference type="NCBI Taxonomy" id="3694"/>
    <lineage>
        <taxon>Eukaryota</taxon>
        <taxon>Viridiplantae</taxon>
        <taxon>Streptophyta</taxon>
        <taxon>Embryophyta</taxon>
        <taxon>Tracheophyta</taxon>
        <taxon>Spermatophyta</taxon>
        <taxon>Magnoliopsida</taxon>
        <taxon>eudicotyledons</taxon>
        <taxon>Gunneridae</taxon>
        <taxon>Pentapetalae</taxon>
        <taxon>rosids</taxon>
        <taxon>fabids</taxon>
        <taxon>Malpighiales</taxon>
        <taxon>Salicaceae</taxon>
        <taxon>Saliceae</taxon>
        <taxon>Populus</taxon>
    </lineage>
</organism>
<proteinExistence type="predicted"/>
<evidence type="ECO:0000313" key="1">
    <source>
        <dbReference type="EMBL" id="KAI9385551.1"/>
    </source>
</evidence>
<reference evidence="1 2" key="1">
    <citation type="journal article" date="2006" name="Science">
        <title>The genome of black cottonwood, Populus trichocarpa (Torr. &amp; Gray).</title>
        <authorList>
            <person name="Tuskan G.A."/>
            <person name="Difazio S."/>
            <person name="Jansson S."/>
            <person name="Bohlmann J."/>
            <person name="Grigoriev I."/>
            <person name="Hellsten U."/>
            <person name="Putnam N."/>
            <person name="Ralph S."/>
            <person name="Rombauts S."/>
            <person name="Salamov A."/>
            <person name="Schein J."/>
            <person name="Sterck L."/>
            <person name="Aerts A."/>
            <person name="Bhalerao R.R."/>
            <person name="Bhalerao R.P."/>
            <person name="Blaudez D."/>
            <person name="Boerjan W."/>
            <person name="Brun A."/>
            <person name="Brunner A."/>
            <person name="Busov V."/>
            <person name="Campbell M."/>
            <person name="Carlson J."/>
            <person name="Chalot M."/>
            <person name="Chapman J."/>
            <person name="Chen G.L."/>
            <person name="Cooper D."/>
            <person name="Coutinho P.M."/>
            <person name="Couturier J."/>
            <person name="Covert S."/>
            <person name="Cronk Q."/>
            <person name="Cunningham R."/>
            <person name="Davis J."/>
            <person name="Degroeve S."/>
            <person name="Dejardin A."/>
            <person name="Depamphilis C."/>
            <person name="Detter J."/>
            <person name="Dirks B."/>
            <person name="Dubchak I."/>
            <person name="Duplessis S."/>
            <person name="Ehlting J."/>
            <person name="Ellis B."/>
            <person name="Gendler K."/>
            <person name="Goodstein D."/>
            <person name="Gribskov M."/>
            <person name="Grimwood J."/>
            <person name="Groover A."/>
            <person name="Gunter L."/>
            <person name="Hamberger B."/>
            <person name="Heinze B."/>
            <person name="Helariutta Y."/>
            <person name="Henrissat B."/>
            <person name="Holligan D."/>
            <person name="Holt R."/>
            <person name="Huang W."/>
            <person name="Islam-Faridi N."/>
            <person name="Jones S."/>
            <person name="Jones-Rhoades M."/>
            <person name="Jorgensen R."/>
            <person name="Joshi C."/>
            <person name="Kangasjarvi J."/>
            <person name="Karlsson J."/>
            <person name="Kelleher C."/>
            <person name="Kirkpatrick R."/>
            <person name="Kirst M."/>
            <person name="Kohler A."/>
            <person name="Kalluri U."/>
            <person name="Larimer F."/>
            <person name="Leebens-Mack J."/>
            <person name="Leple J.C."/>
            <person name="Locascio P."/>
            <person name="Lou Y."/>
            <person name="Lucas S."/>
            <person name="Martin F."/>
            <person name="Montanini B."/>
            <person name="Napoli C."/>
            <person name="Nelson D.R."/>
            <person name="Nelson C."/>
            <person name="Nieminen K."/>
            <person name="Nilsson O."/>
            <person name="Pereda V."/>
            <person name="Peter G."/>
            <person name="Philippe R."/>
            <person name="Pilate G."/>
            <person name="Poliakov A."/>
            <person name="Razumovskaya J."/>
            <person name="Richardson P."/>
            <person name="Rinaldi C."/>
            <person name="Ritland K."/>
            <person name="Rouze P."/>
            <person name="Ryaboy D."/>
            <person name="Schmutz J."/>
            <person name="Schrader J."/>
            <person name="Segerman B."/>
            <person name="Shin H."/>
            <person name="Siddiqui A."/>
            <person name="Sterky F."/>
            <person name="Terry A."/>
            <person name="Tsai C.J."/>
            <person name="Uberbacher E."/>
            <person name="Unneberg P."/>
            <person name="Vahala J."/>
            <person name="Wall K."/>
            <person name="Wessler S."/>
            <person name="Yang G."/>
            <person name="Yin T."/>
            <person name="Douglas C."/>
            <person name="Marra M."/>
            <person name="Sandberg G."/>
            <person name="Van de Peer Y."/>
            <person name="Rokhsar D."/>
        </authorList>
    </citation>
    <scope>NUCLEOTIDE SEQUENCE [LARGE SCALE GENOMIC DNA]</scope>
    <source>
        <strain evidence="2">cv. Nisqually</strain>
    </source>
</reference>
<keyword evidence="2" id="KW-1185">Reference proteome</keyword>
<name>A0ACC0S9W6_POPTR</name>
<gene>
    <name evidence="1" type="ORF">POPTR_011G077440v4</name>
</gene>
<sequence length="56" mass="6555">MITVFSHVNGTSLLIFFLAVKDSCILCCHRTPCSFLLFYSVRFKDKSVHDLFEHWT</sequence>
<protein>
    <submittedName>
        <fullName evidence="1">Uncharacterized protein</fullName>
    </submittedName>
</protein>
<dbReference type="EMBL" id="CM009300">
    <property type="protein sequence ID" value="KAI9385551.1"/>
    <property type="molecule type" value="Genomic_DNA"/>
</dbReference>
<comment type="caution">
    <text evidence="1">The sequence shown here is derived from an EMBL/GenBank/DDBJ whole genome shotgun (WGS) entry which is preliminary data.</text>
</comment>